<evidence type="ECO:0000313" key="2">
    <source>
        <dbReference type="Proteomes" id="UP000823603"/>
    </source>
</evidence>
<keyword evidence="1" id="KW-0121">Carboxypeptidase</keyword>
<protein>
    <submittedName>
        <fullName evidence="1">Carboxypeptidase-like regulatory domain-containing protein</fullName>
    </submittedName>
</protein>
<dbReference type="InterPro" id="IPR008969">
    <property type="entry name" value="CarboxyPept-like_regulatory"/>
</dbReference>
<accession>A0A9D9IFP0</accession>
<dbReference type="SUPFAM" id="SSF49464">
    <property type="entry name" value="Carboxypeptidase regulatory domain-like"/>
    <property type="match status" value="1"/>
</dbReference>
<reference evidence="1" key="2">
    <citation type="journal article" date="2021" name="PeerJ">
        <title>Extensive microbial diversity within the chicken gut microbiome revealed by metagenomics and culture.</title>
        <authorList>
            <person name="Gilroy R."/>
            <person name="Ravi A."/>
            <person name="Getino M."/>
            <person name="Pursley I."/>
            <person name="Horton D.L."/>
            <person name="Alikhan N.F."/>
            <person name="Baker D."/>
            <person name="Gharbi K."/>
            <person name="Hall N."/>
            <person name="Watson M."/>
            <person name="Adriaenssens E.M."/>
            <person name="Foster-Nyarko E."/>
            <person name="Jarju S."/>
            <person name="Secka A."/>
            <person name="Antonio M."/>
            <person name="Oren A."/>
            <person name="Chaudhuri R.R."/>
            <person name="La Ragione R."/>
            <person name="Hildebrand F."/>
            <person name="Pallen M.J."/>
        </authorList>
    </citation>
    <scope>NUCLEOTIDE SEQUENCE</scope>
    <source>
        <strain evidence="1">B2-22910</strain>
    </source>
</reference>
<reference evidence="1" key="1">
    <citation type="submission" date="2020-10" db="EMBL/GenBank/DDBJ databases">
        <authorList>
            <person name="Gilroy R."/>
        </authorList>
    </citation>
    <scope>NUCLEOTIDE SEQUENCE</scope>
    <source>
        <strain evidence="1">B2-22910</strain>
    </source>
</reference>
<dbReference type="Pfam" id="PF13715">
    <property type="entry name" value="CarbopepD_reg_2"/>
    <property type="match status" value="1"/>
</dbReference>
<gene>
    <name evidence="1" type="ORF">IAB82_03050</name>
</gene>
<sequence length="77" mass="8326">MILTYMAVFLLPLAGIARTYTFSGRVLDRRSGEPVEFATIVLKVSGQWAVAGEDGRFSISNIPEGKNIVSISCLGYA</sequence>
<feature type="non-terminal residue" evidence="1">
    <location>
        <position position="77"/>
    </location>
</feature>
<keyword evidence="1" id="KW-0378">Hydrolase</keyword>
<dbReference type="Proteomes" id="UP000823603">
    <property type="component" value="Unassembled WGS sequence"/>
</dbReference>
<comment type="caution">
    <text evidence="1">The sequence shown here is derived from an EMBL/GenBank/DDBJ whole genome shotgun (WGS) entry which is preliminary data.</text>
</comment>
<organism evidence="1 2">
    <name type="scientific">Candidatus Cryptobacteroides faecavium</name>
    <dbReference type="NCBI Taxonomy" id="2840762"/>
    <lineage>
        <taxon>Bacteria</taxon>
        <taxon>Pseudomonadati</taxon>
        <taxon>Bacteroidota</taxon>
        <taxon>Bacteroidia</taxon>
        <taxon>Bacteroidales</taxon>
        <taxon>Candidatus Cryptobacteroides</taxon>
    </lineage>
</organism>
<dbReference type="AlphaFoldDB" id="A0A9D9IFP0"/>
<evidence type="ECO:0000313" key="1">
    <source>
        <dbReference type="EMBL" id="MBO8470756.1"/>
    </source>
</evidence>
<keyword evidence="1" id="KW-0645">Protease</keyword>
<dbReference type="EMBL" id="JADIMB010000044">
    <property type="protein sequence ID" value="MBO8470756.1"/>
    <property type="molecule type" value="Genomic_DNA"/>
</dbReference>
<proteinExistence type="predicted"/>
<name>A0A9D9IFP0_9BACT</name>
<dbReference type="GO" id="GO:0004180">
    <property type="term" value="F:carboxypeptidase activity"/>
    <property type="evidence" value="ECO:0007669"/>
    <property type="project" value="UniProtKB-KW"/>
</dbReference>
<dbReference type="Gene3D" id="2.60.40.1120">
    <property type="entry name" value="Carboxypeptidase-like, regulatory domain"/>
    <property type="match status" value="1"/>
</dbReference>